<reference evidence="2" key="1">
    <citation type="journal article" date="2020" name="Stud. Mycol.">
        <title>101 Dothideomycetes genomes: a test case for predicting lifestyles and emergence of pathogens.</title>
        <authorList>
            <person name="Haridas S."/>
            <person name="Albert R."/>
            <person name="Binder M."/>
            <person name="Bloem J."/>
            <person name="Labutti K."/>
            <person name="Salamov A."/>
            <person name="Andreopoulos B."/>
            <person name="Baker S."/>
            <person name="Barry K."/>
            <person name="Bills G."/>
            <person name="Bluhm B."/>
            <person name="Cannon C."/>
            <person name="Castanera R."/>
            <person name="Culley D."/>
            <person name="Daum C."/>
            <person name="Ezra D."/>
            <person name="Gonzalez J."/>
            <person name="Henrissat B."/>
            <person name="Kuo A."/>
            <person name="Liang C."/>
            <person name="Lipzen A."/>
            <person name="Lutzoni F."/>
            <person name="Magnuson J."/>
            <person name="Mondo S."/>
            <person name="Nolan M."/>
            <person name="Ohm R."/>
            <person name="Pangilinan J."/>
            <person name="Park H.-J."/>
            <person name="Ramirez L."/>
            <person name="Alfaro M."/>
            <person name="Sun H."/>
            <person name="Tritt A."/>
            <person name="Yoshinaga Y."/>
            <person name="Zwiers L.-H."/>
            <person name="Turgeon B."/>
            <person name="Goodwin S."/>
            <person name="Spatafora J."/>
            <person name="Crous P."/>
            <person name="Grigoriev I."/>
        </authorList>
    </citation>
    <scope>NUCLEOTIDE SEQUENCE</scope>
    <source>
        <strain evidence="2">ATCC 16933</strain>
    </source>
</reference>
<feature type="chain" id="PRO_5025630068" evidence="1">
    <location>
        <begin position="19"/>
        <end position="195"/>
    </location>
</feature>
<dbReference type="OrthoDB" id="3497702at2759"/>
<gene>
    <name evidence="2" type="ORF">BDY21DRAFT_182861</name>
</gene>
<keyword evidence="1" id="KW-0732">Signal</keyword>
<evidence type="ECO:0000256" key="1">
    <source>
        <dbReference type="SAM" id="SignalP"/>
    </source>
</evidence>
<dbReference type="Proteomes" id="UP000799766">
    <property type="component" value="Unassembled WGS sequence"/>
</dbReference>
<organism evidence="2 3">
    <name type="scientific">Lineolata rhizophorae</name>
    <dbReference type="NCBI Taxonomy" id="578093"/>
    <lineage>
        <taxon>Eukaryota</taxon>
        <taxon>Fungi</taxon>
        <taxon>Dikarya</taxon>
        <taxon>Ascomycota</taxon>
        <taxon>Pezizomycotina</taxon>
        <taxon>Dothideomycetes</taxon>
        <taxon>Dothideomycetes incertae sedis</taxon>
        <taxon>Lineolatales</taxon>
        <taxon>Lineolataceae</taxon>
        <taxon>Lineolata</taxon>
    </lineage>
</organism>
<protein>
    <submittedName>
        <fullName evidence="2">Uncharacterized protein</fullName>
    </submittedName>
</protein>
<keyword evidence="3" id="KW-1185">Reference proteome</keyword>
<proteinExistence type="predicted"/>
<accession>A0A6A6P7R6</accession>
<feature type="signal peptide" evidence="1">
    <location>
        <begin position="1"/>
        <end position="18"/>
    </location>
</feature>
<evidence type="ECO:0000313" key="3">
    <source>
        <dbReference type="Proteomes" id="UP000799766"/>
    </source>
</evidence>
<dbReference type="EMBL" id="MU001674">
    <property type="protein sequence ID" value="KAF2460000.1"/>
    <property type="molecule type" value="Genomic_DNA"/>
</dbReference>
<evidence type="ECO:0000313" key="2">
    <source>
        <dbReference type="EMBL" id="KAF2460000.1"/>
    </source>
</evidence>
<sequence>MMVTSFFSAAAILSTALALPTTAPEGQAERWQLQIQAPVNATFDGKMVSVLPPAACRQQWGALGYRANAELTPYTFNRTANGEGYEVFNTDGGRQLMLAGVDISPALIEVPDPETAAIGDDMTKLWDDWRFFVRGSDASNGIEFMYNLETIGGASTWRLCNDEEGDDYSLYSFDGLNRLPHSGCATVRLIPVCAS</sequence>
<dbReference type="AlphaFoldDB" id="A0A6A6P7R6"/>
<name>A0A6A6P7R6_9PEZI</name>